<reference evidence="4 5" key="1">
    <citation type="submission" date="2018-08" db="EMBL/GenBank/DDBJ databases">
        <title>A genome reference for cultivated species of the human gut microbiota.</title>
        <authorList>
            <person name="Zou Y."/>
            <person name="Xue W."/>
            <person name="Luo G."/>
        </authorList>
    </citation>
    <scope>NUCLEOTIDE SEQUENCE [LARGE SCALE GENOMIC DNA]</scope>
    <source>
        <strain evidence="4 5">AM25-1</strain>
    </source>
</reference>
<proteinExistence type="predicted"/>
<dbReference type="InterPro" id="IPR029058">
    <property type="entry name" value="AB_hydrolase_fold"/>
</dbReference>
<comment type="caution">
    <text evidence="4">The sequence shown here is derived from an EMBL/GenBank/DDBJ whole genome shotgun (WGS) entry which is preliminary data.</text>
</comment>
<dbReference type="GO" id="GO:0016787">
    <property type="term" value="F:hydrolase activity"/>
    <property type="evidence" value="ECO:0007669"/>
    <property type="project" value="UniProtKB-KW"/>
</dbReference>
<dbReference type="InterPro" id="IPR050300">
    <property type="entry name" value="GDXG_lipolytic_enzyme"/>
</dbReference>
<evidence type="ECO:0000313" key="5">
    <source>
        <dbReference type="Proteomes" id="UP000284676"/>
    </source>
</evidence>
<evidence type="ECO:0000313" key="4">
    <source>
        <dbReference type="EMBL" id="RHF73499.1"/>
    </source>
</evidence>
<dbReference type="PANTHER" id="PTHR48081:SF6">
    <property type="entry name" value="PEPTIDASE S9 PROLYL OLIGOPEPTIDASE CATALYTIC DOMAIN-CONTAINING PROTEIN"/>
    <property type="match status" value="1"/>
</dbReference>
<dbReference type="GeneID" id="62764272"/>
<dbReference type="AlphaFoldDB" id="A0A414PY37"/>
<sequence>MRKKLLFLNLIISMLVQAKLHTGDTFQIWEGVAPGSEKVEIKEEILERSKDPKIKDRAAINIKIPTITAYVPKNPNGVGILVIPGGGYERVVLDKEAEELSPWLNGEGVTYFVLRYRLPKNDHENKEVVPLQDAQRAMRVIRNYSEEWGLNQEKIGVMGFSAGGHVASSLANKYDEKVYKNTDKIDEISARPDFQILGYPVITMTEPYAHKGSRKYLLGKNPSIELVEKFSVEKNVHEKTPIAFIMHATDDKSVPVENSLKYYQSLREKKVPVELHLYQDGGHGYSIRGTTGKSVANWTDVVMNWLKANKIIER</sequence>
<feature type="domain" description="BD-FAE-like" evidence="3">
    <location>
        <begin position="80"/>
        <end position="265"/>
    </location>
</feature>
<dbReference type="SUPFAM" id="SSF53474">
    <property type="entry name" value="alpha/beta-Hydrolases"/>
    <property type="match status" value="1"/>
</dbReference>
<dbReference type="InterPro" id="IPR049492">
    <property type="entry name" value="BD-FAE-like_dom"/>
</dbReference>
<dbReference type="PANTHER" id="PTHR48081">
    <property type="entry name" value="AB HYDROLASE SUPERFAMILY PROTEIN C4A8.06C"/>
    <property type="match status" value="1"/>
</dbReference>
<dbReference type="Pfam" id="PF20434">
    <property type="entry name" value="BD-FAE"/>
    <property type="match status" value="1"/>
</dbReference>
<name>A0A414PY37_FUSMR</name>
<evidence type="ECO:0000256" key="2">
    <source>
        <dbReference type="SAM" id="SignalP"/>
    </source>
</evidence>
<dbReference type="Gene3D" id="3.40.50.1820">
    <property type="entry name" value="alpha/beta hydrolase"/>
    <property type="match status" value="1"/>
</dbReference>
<accession>A0A414PY37</accession>
<feature type="signal peptide" evidence="2">
    <location>
        <begin position="1"/>
        <end position="18"/>
    </location>
</feature>
<feature type="chain" id="PRO_5019060197" evidence="2">
    <location>
        <begin position="19"/>
        <end position="314"/>
    </location>
</feature>
<gene>
    <name evidence="4" type="ORF">DW663_04325</name>
</gene>
<dbReference type="EMBL" id="QRHL01000004">
    <property type="protein sequence ID" value="RHF73499.1"/>
    <property type="molecule type" value="Genomic_DNA"/>
</dbReference>
<dbReference type="Proteomes" id="UP000284676">
    <property type="component" value="Unassembled WGS sequence"/>
</dbReference>
<evidence type="ECO:0000259" key="3">
    <source>
        <dbReference type="Pfam" id="PF20434"/>
    </source>
</evidence>
<protein>
    <submittedName>
        <fullName evidence="4">Alpha/beta hydrolase</fullName>
    </submittedName>
</protein>
<keyword evidence="2" id="KW-0732">Signal</keyword>
<keyword evidence="1 4" id="KW-0378">Hydrolase</keyword>
<organism evidence="4 5">
    <name type="scientific">Fusobacterium mortiferum</name>
    <dbReference type="NCBI Taxonomy" id="850"/>
    <lineage>
        <taxon>Bacteria</taxon>
        <taxon>Fusobacteriati</taxon>
        <taxon>Fusobacteriota</taxon>
        <taxon>Fusobacteriia</taxon>
        <taxon>Fusobacteriales</taxon>
        <taxon>Fusobacteriaceae</taxon>
        <taxon>Fusobacterium</taxon>
    </lineage>
</organism>
<dbReference type="RefSeq" id="WP_005886846.1">
    <property type="nucleotide sequence ID" value="NZ_CABMMQ010000002.1"/>
</dbReference>
<evidence type="ECO:0000256" key="1">
    <source>
        <dbReference type="ARBA" id="ARBA00022801"/>
    </source>
</evidence>